<comment type="caution">
    <text evidence="4">The sequence shown here is derived from an EMBL/GenBank/DDBJ whole genome shotgun (WGS) entry which is preliminary data.</text>
</comment>
<protein>
    <recommendedName>
        <fullName evidence="6">S-adenosyl-L-methionine-dependent methyltransferase</fullName>
    </recommendedName>
</protein>
<evidence type="ECO:0000256" key="2">
    <source>
        <dbReference type="ARBA" id="ARBA00022603"/>
    </source>
</evidence>
<dbReference type="InterPro" id="IPR007213">
    <property type="entry name" value="Ppm1/Ppm2/Tcmp"/>
</dbReference>
<organism evidence="4 5">
    <name type="scientific">Lagenidium giganteum</name>
    <dbReference type="NCBI Taxonomy" id="4803"/>
    <lineage>
        <taxon>Eukaryota</taxon>
        <taxon>Sar</taxon>
        <taxon>Stramenopiles</taxon>
        <taxon>Oomycota</taxon>
        <taxon>Peronosporomycetes</taxon>
        <taxon>Pythiales</taxon>
        <taxon>Pythiaceae</taxon>
    </lineage>
</organism>
<name>A0AAV2YJU1_9STRA</name>
<dbReference type="EMBL" id="DAKRPA010000307">
    <property type="protein sequence ID" value="DAZ93563.1"/>
    <property type="molecule type" value="Genomic_DNA"/>
</dbReference>
<keyword evidence="2" id="KW-0489">Methyltransferase</keyword>
<dbReference type="InterPro" id="IPR029063">
    <property type="entry name" value="SAM-dependent_MTases_sf"/>
</dbReference>
<evidence type="ECO:0000313" key="4">
    <source>
        <dbReference type="EMBL" id="DAZ93563.1"/>
    </source>
</evidence>
<dbReference type="Pfam" id="PF04072">
    <property type="entry name" value="LCM"/>
    <property type="match status" value="1"/>
</dbReference>
<proteinExistence type="inferred from homology"/>
<keyword evidence="5" id="KW-1185">Reference proteome</keyword>
<dbReference type="AlphaFoldDB" id="A0AAV2YJU1"/>
<evidence type="ECO:0000256" key="1">
    <source>
        <dbReference type="ARBA" id="ARBA00008138"/>
    </source>
</evidence>
<dbReference type="NCBIfam" id="TIGR00027">
    <property type="entry name" value="mthyl_TIGR00027"/>
    <property type="match status" value="1"/>
</dbReference>
<dbReference type="GO" id="GO:0032259">
    <property type="term" value="P:methylation"/>
    <property type="evidence" value="ECO:0007669"/>
    <property type="project" value="UniProtKB-KW"/>
</dbReference>
<dbReference type="InterPro" id="IPR011610">
    <property type="entry name" value="SAM_mthyl_Trfase_ML2640-like"/>
</dbReference>
<dbReference type="PANTHER" id="PTHR43619:SF2">
    <property type="entry name" value="S-ADENOSYL-L-METHIONINE-DEPENDENT METHYLTRANSFERASES SUPERFAMILY PROTEIN"/>
    <property type="match status" value="1"/>
</dbReference>
<dbReference type="PANTHER" id="PTHR43619">
    <property type="entry name" value="S-ADENOSYL-L-METHIONINE-DEPENDENT METHYLTRANSFERASE YKTD-RELATED"/>
    <property type="match status" value="1"/>
</dbReference>
<sequence>MFEQCRAKHEDLANLNDKSFPLYTAMLTAHLRALEATRPDAVVVDPFAEALAGDAGKQILALMNQGSTRRNPSDLLALRTRYLDEALTQRDPSIQQIVILAAGLDTRAYRLDALKGCHVLEVDMCRDVIERKQRIMRECNAPLKAKKLDHIITDLTDDCWQSRLIKHGFDPKVPTFWCMEGLLYYLTREPIVKLIKTIDALSAPKSTLWFDMCGQAFVNGRAGSAVNMRYGEDDPLSGVLGVIGWRLEADATLGEAGRLFGREWKPLTVRDTNEPIPWYFVRGVKPY</sequence>
<dbReference type="GO" id="GO:0008168">
    <property type="term" value="F:methyltransferase activity"/>
    <property type="evidence" value="ECO:0007669"/>
    <property type="project" value="UniProtKB-KW"/>
</dbReference>
<evidence type="ECO:0000313" key="5">
    <source>
        <dbReference type="Proteomes" id="UP001146120"/>
    </source>
</evidence>
<accession>A0AAV2YJU1</accession>
<gene>
    <name evidence="4" type="ORF">N0F65_009803</name>
</gene>
<evidence type="ECO:0008006" key="6">
    <source>
        <dbReference type="Google" id="ProtNLM"/>
    </source>
</evidence>
<evidence type="ECO:0000256" key="3">
    <source>
        <dbReference type="ARBA" id="ARBA00022679"/>
    </source>
</evidence>
<dbReference type="Gene3D" id="3.40.50.150">
    <property type="entry name" value="Vaccinia Virus protein VP39"/>
    <property type="match status" value="1"/>
</dbReference>
<dbReference type="SUPFAM" id="SSF53335">
    <property type="entry name" value="S-adenosyl-L-methionine-dependent methyltransferases"/>
    <property type="match status" value="1"/>
</dbReference>
<comment type="similarity">
    <text evidence="1">Belongs to the UPF0677 family.</text>
</comment>
<keyword evidence="3" id="KW-0808">Transferase</keyword>
<dbReference type="Proteomes" id="UP001146120">
    <property type="component" value="Unassembled WGS sequence"/>
</dbReference>
<reference evidence="4" key="2">
    <citation type="journal article" date="2023" name="Microbiol Resour">
        <title>Decontamination and Annotation of the Draft Genome Sequence of the Oomycete Lagenidium giganteum ARSEF 373.</title>
        <authorList>
            <person name="Morgan W.R."/>
            <person name="Tartar A."/>
        </authorList>
    </citation>
    <scope>NUCLEOTIDE SEQUENCE</scope>
    <source>
        <strain evidence="4">ARSEF 373</strain>
    </source>
</reference>
<reference evidence="4" key="1">
    <citation type="submission" date="2022-11" db="EMBL/GenBank/DDBJ databases">
        <authorList>
            <person name="Morgan W.R."/>
            <person name="Tartar A."/>
        </authorList>
    </citation>
    <scope>NUCLEOTIDE SEQUENCE</scope>
    <source>
        <strain evidence="4">ARSEF 373</strain>
    </source>
</reference>